<protein>
    <submittedName>
        <fullName evidence="6">Keto-hydroxyglutarate-aldolase/keto-deoxy-phosphogluconate aldolase</fullName>
        <ecNumber evidence="6">4.1.2.21</ecNumber>
    </submittedName>
</protein>
<dbReference type="RefSeq" id="WP_018374257.1">
    <property type="nucleotide sequence ID" value="NZ_LT906439.1"/>
</dbReference>
<dbReference type="SUPFAM" id="SSF51569">
    <property type="entry name" value="Aldolase"/>
    <property type="match status" value="1"/>
</dbReference>
<dbReference type="NCBIfam" id="TIGR01182">
    <property type="entry name" value="eda"/>
    <property type="match status" value="1"/>
</dbReference>
<dbReference type="OrthoDB" id="9802667at2"/>
<dbReference type="GO" id="GO:0008674">
    <property type="term" value="F:2-dehydro-3-deoxy-6-phosphogalactonate aldolase activity"/>
    <property type="evidence" value="ECO:0007669"/>
    <property type="project" value="UniProtKB-EC"/>
</dbReference>
<dbReference type="InterPro" id="IPR000887">
    <property type="entry name" value="Aldlse_KDPG_KHG"/>
</dbReference>
<name>A0A239SWM9_9STRE</name>
<organism evidence="6 7">
    <name type="scientific">Streptococcus merionis</name>
    <dbReference type="NCBI Taxonomy" id="400065"/>
    <lineage>
        <taxon>Bacteria</taxon>
        <taxon>Bacillati</taxon>
        <taxon>Bacillota</taxon>
        <taxon>Bacilli</taxon>
        <taxon>Lactobacillales</taxon>
        <taxon>Streptococcaceae</taxon>
        <taxon>Streptococcus</taxon>
    </lineage>
</organism>
<dbReference type="KEGG" id="smen:SAMEA4412692_1417"/>
<dbReference type="eggNOG" id="COG0800">
    <property type="taxonomic scope" value="Bacteria"/>
</dbReference>
<dbReference type="CDD" id="cd00452">
    <property type="entry name" value="KDPG_aldolase"/>
    <property type="match status" value="1"/>
</dbReference>
<evidence type="ECO:0000256" key="1">
    <source>
        <dbReference type="ARBA" id="ARBA00004761"/>
    </source>
</evidence>
<dbReference type="STRING" id="1123308.GCA_000380085_01719"/>
<evidence type="ECO:0000313" key="6">
    <source>
        <dbReference type="EMBL" id="SNU89248.1"/>
    </source>
</evidence>
<dbReference type="PANTHER" id="PTHR30246">
    <property type="entry name" value="2-KETO-3-DEOXY-6-PHOSPHOGLUCONATE ALDOLASE"/>
    <property type="match status" value="1"/>
</dbReference>
<evidence type="ECO:0000256" key="3">
    <source>
        <dbReference type="ARBA" id="ARBA00011233"/>
    </source>
</evidence>
<evidence type="ECO:0000256" key="5">
    <source>
        <dbReference type="ARBA" id="ARBA00023277"/>
    </source>
</evidence>
<keyword evidence="4 6" id="KW-0456">Lyase</keyword>
<comment type="similarity">
    <text evidence="2">Belongs to the KHG/KDPG aldolase family.</text>
</comment>
<dbReference type="Pfam" id="PF01081">
    <property type="entry name" value="Aldolase"/>
    <property type="match status" value="1"/>
</dbReference>
<dbReference type="NCBIfam" id="NF005119">
    <property type="entry name" value="PRK06552.1"/>
    <property type="match status" value="1"/>
</dbReference>
<dbReference type="InterPro" id="IPR013785">
    <property type="entry name" value="Aldolase_TIM"/>
</dbReference>
<comment type="subunit">
    <text evidence="3">Homotrimer.</text>
</comment>
<sequence length="211" mass="22649">MTKERTLLRIMDLGIIAVLRAENEILATKMVHAIVKGGMKAIELTFSTPNVDQVVRQLKAEDESLLLGVGTVLDAVSARIAIFAGADFIVSPSFDIETAQLCNLYRIPYLPGCVSMTEITTALRYGVDIIKLFPGSLVGPDYIKAVKAPLPQVNIMPTGGVNFGNIDQWFAAGAVAVGIGGALSTVEGDDFASLTQLAQQYTNRLHEIRGK</sequence>
<accession>A0A239SWM9</accession>
<evidence type="ECO:0000313" key="7">
    <source>
        <dbReference type="Proteomes" id="UP000215185"/>
    </source>
</evidence>
<dbReference type="EMBL" id="LT906439">
    <property type="protein sequence ID" value="SNU89248.1"/>
    <property type="molecule type" value="Genomic_DNA"/>
</dbReference>
<keyword evidence="5" id="KW-0119">Carbohydrate metabolism</keyword>
<comment type="pathway">
    <text evidence="1">Carbohydrate acid metabolism.</text>
</comment>
<dbReference type="PANTHER" id="PTHR30246:SF1">
    <property type="entry name" value="2-DEHYDRO-3-DEOXY-6-PHOSPHOGALACTONATE ALDOLASE-RELATED"/>
    <property type="match status" value="1"/>
</dbReference>
<proteinExistence type="inferred from homology"/>
<gene>
    <name evidence="6" type="primary">dgoA_4</name>
    <name evidence="6" type="ORF">SAMEA4412692_01417</name>
</gene>
<evidence type="ECO:0000256" key="2">
    <source>
        <dbReference type="ARBA" id="ARBA00006906"/>
    </source>
</evidence>
<dbReference type="EC" id="4.1.2.21" evidence="6"/>
<dbReference type="AlphaFoldDB" id="A0A239SWM9"/>
<evidence type="ECO:0000256" key="4">
    <source>
        <dbReference type="ARBA" id="ARBA00023239"/>
    </source>
</evidence>
<keyword evidence="7" id="KW-1185">Reference proteome</keyword>
<dbReference type="Gene3D" id="3.20.20.70">
    <property type="entry name" value="Aldolase class I"/>
    <property type="match status" value="1"/>
</dbReference>
<dbReference type="Proteomes" id="UP000215185">
    <property type="component" value="Chromosome 1"/>
</dbReference>
<reference evidence="6 7" key="1">
    <citation type="submission" date="2017-06" db="EMBL/GenBank/DDBJ databases">
        <authorList>
            <consortium name="Pathogen Informatics"/>
        </authorList>
    </citation>
    <scope>NUCLEOTIDE SEQUENCE [LARGE SCALE GENOMIC DNA]</scope>
    <source>
        <strain evidence="6 7">NCTC13788</strain>
    </source>
</reference>